<keyword evidence="5" id="KW-0998">Cell outer membrane</keyword>
<dbReference type="Proteomes" id="UP000244162">
    <property type="component" value="Unassembled WGS sequence"/>
</dbReference>
<dbReference type="OrthoDB" id="5462484at2"/>
<feature type="signal peptide" evidence="6">
    <location>
        <begin position="1"/>
        <end position="22"/>
    </location>
</feature>
<name>A0A2T5G235_9SPHN</name>
<proteinExistence type="inferred from homology"/>
<keyword evidence="8" id="KW-1185">Reference proteome</keyword>
<dbReference type="Pfam" id="PF06629">
    <property type="entry name" value="MipA"/>
    <property type="match status" value="1"/>
</dbReference>
<feature type="chain" id="PRO_5015642913" evidence="6">
    <location>
        <begin position="23"/>
        <end position="266"/>
    </location>
</feature>
<evidence type="ECO:0000256" key="4">
    <source>
        <dbReference type="ARBA" id="ARBA00023136"/>
    </source>
</evidence>
<evidence type="ECO:0000256" key="2">
    <source>
        <dbReference type="ARBA" id="ARBA00005722"/>
    </source>
</evidence>
<evidence type="ECO:0000256" key="3">
    <source>
        <dbReference type="ARBA" id="ARBA00022729"/>
    </source>
</evidence>
<dbReference type="EMBL" id="NWBU01000004">
    <property type="protein sequence ID" value="PTQ13205.1"/>
    <property type="molecule type" value="Genomic_DNA"/>
</dbReference>
<gene>
    <name evidence="7" type="ORF">CLG96_03535</name>
</gene>
<dbReference type="GO" id="GO:0009279">
    <property type="term" value="C:cell outer membrane"/>
    <property type="evidence" value="ECO:0007669"/>
    <property type="project" value="UniProtKB-SubCell"/>
</dbReference>
<dbReference type="RefSeq" id="WP_107966439.1">
    <property type="nucleotide sequence ID" value="NZ_NWBU01000004.1"/>
</dbReference>
<comment type="subcellular location">
    <subcellularLocation>
        <location evidence="1">Cell outer membrane</location>
    </subcellularLocation>
</comment>
<reference evidence="7 8" key="1">
    <citation type="submission" date="2017-09" db="EMBL/GenBank/DDBJ databases">
        <title>Sphingomonas panjinensis sp.nov., isolated from oil-contaminated soil.</title>
        <authorList>
            <person name="Wang L."/>
            <person name="Chen L."/>
        </authorList>
    </citation>
    <scope>NUCLEOTIDE SEQUENCE [LARGE SCALE GENOMIC DNA]</scope>
    <source>
        <strain evidence="7 8">FW-11</strain>
    </source>
</reference>
<evidence type="ECO:0000256" key="1">
    <source>
        <dbReference type="ARBA" id="ARBA00004442"/>
    </source>
</evidence>
<comment type="caution">
    <text evidence="7">The sequence shown here is derived from an EMBL/GenBank/DDBJ whole genome shotgun (WGS) entry which is preliminary data.</text>
</comment>
<dbReference type="PANTHER" id="PTHR38776">
    <property type="entry name" value="MLTA-INTERACTING PROTEIN-RELATED"/>
    <property type="match status" value="1"/>
</dbReference>
<protein>
    <submittedName>
        <fullName evidence="7">MipA family protein</fullName>
    </submittedName>
</protein>
<comment type="similarity">
    <text evidence="2">Belongs to the MipA/OmpV family.</text>
</comment>
<keyword evidence="4" id="KW-0472">Membrane</keyword>
<sequence>MPKVLPILASLAAAVLAIPAAAQSPAPEDNGSPHGFVALGAGVTPEYDGAEDLRVIPFGMADVRWGGVDFEFRGLRGRADLMPDSRFAAGPVISARLSRDDADGAVGLLPEIDTAIEAGGFVGYRFGGNAYGEGAVQLELTMLHDISGTHDGLLATAQASYAAVRRSDFFLSLDGQLSWANKDYARTYFGVTAADAAASGLPEYRPGSGLRDLGAGVTAGYWFDRSIGVIGRLGASYLVGDIADSPVVDEGRRWQPTAGLGISYRF</sequence>
<evidence type="ECO:0000256" key="6">
    <source>
        <dbReference type="SAM" id="SignalP"/>
    </source>
</evidence>
<evidence type="ECO:0000313" key="7">
    <source>
        <dbReference type="EMBL" id="PTQ13205.1"/>
    </source>
</evidence>
<evidence type="ECO:0000313" key="8">
    <source>
        <dbReference type="Proteomes" id="UP000244162"/>
    </source>
</evidence>
<dbReference type="AlphaFoldDB" id="A0A2T5G235"/>
<accession>A0A2T5G235</accession>
<dbReference type="PANTHER" id="PTHR38776:SF1">
    <property type="entry name" value="MLTA-INTERACTING PROTEIN-RELATED"/>
    <property type="match status" value="1"/>
</dbReference>
<evidence type="ECO:0000256" key="5">
    <source>
        <dbReference type="ARBA" id="ARBA00023237"/>
    </source>
</evidence>
<organism evidence="7 8">
    <name type="scientific">Sphingomonas oleivorans</name>
    <dbReference type="NCBI Taxonomy" id="1735121"/>
    <lineage>
        <taxon>Bacteria</taxon>
        <taxon>Pseudomonadati</taxon>
        <taxon>Pseudomonadota</taxon>
        <taxon>Alphaproteobacteria</taxon>
        <taxon>Sphingomonadales</taxon>
        <taxon>Sphingomonadaceae</taxon>
        <taxon>Sphingomonas</taxon>
    </lineage>
</organism>
<keyword evidence="3 6" id="KW-0732">Signal</keyword>
<dbReference type="InterPro" id="IPR010583">
    <property type="entry name" value="MipA"/>
</dbReference>